<dbReference type="PANTHER" id="PTHR30221">
    <property type="entry name" value="SMALL-CONDUCTANCE MECHANOSENSITIVE CHANNEL"/>
    <property type="match status" value="1"/>
</dbReference>
<organism evidence="10 11">
    <name type="scientific">Cetobacterium somerae ATCC BAA-474</name>
    <dbReference type="NCBI Taxonomy" id="1319815"/>
    <lineage>
        <taxon>Bacteria</taxon>
        <taxon>Fusobacteriati</taxon>
        <taxon>Fusobacteriota</taxon>
        <taxon>Fusobacteriia</taxon>
        <taxon>Fusobacteriales</taxon>
        <taxon>Fusobacteriaceae</taxon>
        <taxon>Cetobacterium</taxon>
    </lineage>
</organism>
<dbReference type="eggNOG" id="COG0668">
    <property type="taxonomic scope" value="Bacteria"/>
</dbReference>
<evidence type="ECO:0000256" key="2">
    <source>
        <dbReference type="ARBA" id="ARBA00008017"/>
    </source>
</evidence>
<gene>
    <name evidence="10" type="ORF">HMPREF0202_02674</name>
</gene>
<comment type="caution">
    <text evidence="10">The sequence shown here is derived from an EMBL/GenBank/DDBJ whole genome shotgun (WGS) entry which is preliminary data.</text>
</comment>
<feature type="domain" description="Mechanosensitive ion channel MscS C-terminal" evidence="9">
    <location>
        <begin position="192"/>
        <end position="273"/>
    </location>
</feature>
<dbReference type="Gene3D" id="2.30.30.60">
    <property type="match status" value="1"/>
</dbReference>
<dbReference type="InterPro" id="IPR045275">
    <property type="entry name" value="MscS_archaea/bacteria_type"/>
</dbReference>
<comment type="similarity">
    <text evidence="2">Belongs to the MscS (TC 1.A.23) family.</text>
</comment>
<evidence type="ECO:0000256" key="5">
    <source>
        <dbReference type="ARBA" id="ARBA00022989"/>
    </source>
</evidence>
<accession>U7V493</accession>
<dbReference type="SUPFAM" id="SSF82861">
    <property type="entry name" value="Mechanosensitive channel protein MscS (YggB), transmembrane region"/>
    <property type="match status" value="1"/>
</dbReference>
<evidence type="ECO:0000256" key="7">
    <source>
        <dbReference type="SAM" id="Phobius"/>
    </source>
</evidence>
<dbReference type="Proteomes" id="UP000017081">
    <property type="component" value="Unassembled WGS sequence"/>
</dbReference>
<protein>
    <submittedName>
        <fullName evidence="10">Transporter, small conductance mechanosensitive ion channel MscS family protein</fullName>
    </submittedName>
</protein>
<evidence type="ECO:0000256" key="6">
    <source>
        <dbReference type="ARBA" id="ARBA00023136"/>
    </source>
</evidence>
<dbReference type="InterPro" id="IPR006685">
    <property type="entry name" value="MscS_channel_2nd"/>
</dbReference>
<reference evidence="10 11" key="1">
    <citation type="submission" date="2013-08" db="EMBL/GenBank/DDBJ databases">
        <authorList>
            <person name="Weinstock G."/>
            <person name="Sodergren E."/>
            <person name="Wylie T."/>
            <person name="Fulton L."/>
            <person name="Fulton R."/>
            <person name="Fronick C."/>
            <person name="O'Laughlin M."/>
            <person name="Godfrey J."/>
            <person name="Miner T."/>
            <person name="Herter B."/>
            <person name="Appelbaum E."/>
            <person name="Cordes M."/>
            <person name="Lek S."/>
            <person name="Wollam A."/>
            <person name="Pepin K.H."/>
            <person name="Palsikar V.B."/>
            <person name="Mitreva M."/>
            <person name="Wilson R.K."/>
        </authorList>
    </citation>
    <scope>NUCLEOTIDE SEQUENCE [LARGE SCALE GENOMIC DNA]</scope>
    <source>
        <strain evidence="10 11">ATCC BAA-474</strain>
    </source>
</reference>
<dbReference type="EMBL" id="AXZF01000144">
    <property type="protein sequence ID" value="ERT66326.1"/>
    <property type="molecule type" value="Genomic_DNA"/>
</dbReference>
<dbReference type="HOGENOM" id="CLU_037945_1_1_0"/>
<evidence type="ECO:0000256" key="1">
    <source>
        <dbReference type="ARBA" id="ARBA00004651"/>
    </source>
</evidence>
<dbReference type="AlphaFoldDB" id="U7V493"/>
<feature type="domain" description="Mechanosensitive ion channel MscS" evidence="8">
    <location>
        <begin position="120"/>
        <end position="185"/>
    </location>
</feature>
<dbReference type="InterPro" id="IPR010920">
    <property type="entry name" value="LSM_dom_sf"/>
</dbReference>
<dbReference type="Pfam" id="PF21082">
    <property type="entry name" value="MS_channel_3rd"/>
    <property type="match status" value="1"/>
</dbReference>
<dbReference type="PANTHER" id="PTHR30221:SF1">
    <property type="entry name" value="SMALL-CONDUCTANCE MECHANOSENSITIVE CHANNEL"/>
    <property type="match status" value="1"/>
</dbReference>
<evidence type="ECO:0000256" key="4">
    <source>
        <dbReference type="ARBA" id="ARBA00022692"/>
    </source>
</evidence>
<evidence type="ECO:0000256" key="3">
    <source>
        <dbReference type="ARBA" id="ARBA00022475"/>
    </source>
</evidence>
<comment type="subcellular location">
    <subcellularLocation>
        <location evidence="1">Cell membrane</location>
        <topology evidence="1">Multi-pass membrane protein</topology>
    </subcellularLocation>
</comment>
<keyword evidence="4 7" id="KW-0812">Transmembrane</keyword>
<dbReference type="STRING" id="1319815.HMPREF0202_02674"/>
<evidence type="ECO:0000259" key="8">
    <source>
        <dbReference type="Pfam" id="PF00924"/>
    </source>
</evidence>
<dbReference type="Pfam" id="PF00924">
    <property type="entry name" value="MS_channel_2nd"/>
    <property type="match status" value="1"/>
</dbReference>
<dbReference type="InterPro" id="IPR011014">
    <property type="entry name" value="MscS_channel_TM-2"/>
</dbReference>
<keyword evidence="5 7" id="KW-1133">Transmembrane helix</keyword>
<keyword evidence="6 7" id="KW-0472">Membrane</keyword>
<sequence length="293" mass="33300">MEEHYKGFLAQVMYTFTNEEFLVNLTNSLIIFLFRFAIALLFFIIGRKIFKSFLSKYYQTHAFKAIDSSFRTFLSSIIDTGSIVILLIISLLIMGFQHTSLIAFLGSIGIGVGLALKDNLSNFVGGLIILIFKTYSVDDEVEVIGNYGLISSIDVFSTTITTFSGDIVTIPNGNVINNQVINYSKTPNRRMKIVISVAYETNIDQVFQVLNDLIKNNKNILKNPAPFINIEKYNNSSIDIALKVWTKNEVYWDTYFDILKNIKPSLDSVNIVIPFPQMDIHIKHQNLYNNKSN</sequence>
<dbReference type="GO" id="GO:0005886">
    <property type="term" value="C:plasma membrane"/>
    <property type="evidence" value="ECO:0007669"/>
    <property type="project" value="UniProtKB-SubCell"/>
</dbReference>
<dbReference type="Gene3D" id="3.30.70.100">
    <property type="match status" value="1"/>
</dbReference>
<name>U7V493_9FUSO</name>
<feature type="transmembrane region" description="Helical" evidence="7">
    <location>
        <begin position="29"/>
        <end position="50"/>
    </location>
</feature>
<dbReference type="SUPFAM" id="SSF82689">
    <property type="entry name" value="Mechanosensitive channel protein MscS (YggB), C-terminal domain"/>
    <property type="match status" value="1"/>
</dbReference>
<dbReference type="GO" id="GO:0008381">
    <property type="term" value="F:mechanosensitive monoatomic ion channel activity"/>
    <property type="evidence" value="ECO:0007669"/>
    <property type="project" value="InterPro"/>
</dbReference>
<keyword evidence="3" id="KW-1003">Cell membrane</keyword>
<evidence type="ECO:0000313" key="11">
    <source>
        <dbReference type="Proteomes" id="UP000017081"/>
    </source>
</evidence>
<dbReference type="InterPro" id="IPR023408">
    <property type="entry name" value="MscS_beta-dom_sf"/>
</dbReference>
<dbReference type="RefSeq" id="WP_023052202.1">
    <property type="nucleotide sequence ID" value="NZ_CP173065.2"/>
</dbReference>
<feature type="transmembrane region" description="Helical" evidence="7">
    <location>
        <begin position="70"/>
        <end position="93"/>
    </location>
</feature>
<dbReference type="Gene3D" id="1.10.287.1260">
    <property type="match status" value="1"/>
</dbReference>
<keyword evidence="11" id="KW-1185">Reference proteome</keyword>
<evidence type="ECO:0000313" key="10">
    <source>
        <dbReference type="EMBL" id="ERT66326.1"/>
    </source>
</evidence>
<proteinExistence type="inferred from homology"/>
<evidence type="ECO:0000259" key="9">
    <source>
        <dbReference type="Pfam" id="PF21082"/>
    </source>
</evidence>
<dbReference type="InterPro" id="IPR049278">
    <property type="entry name" value="MS_channel_C"/>
</dbReference>
<dbReference type="SUPFAM" id="SSF50182">
    <property type="entry name" value="Sm-like ribonucleoproteins"/>
    <property type="match status" value="1"/>
</dbReference>
<dbReference type="InterPro" id="IPR011066">
    <property type="entry name" value="MscS_channel_C_sf"/>
</dbReference>